<dbReference type="Pfam" id="PF17804">
    <property type="entry name" value="TSP_NTD"/>
    <property type="match status" value="1"/>
</dbReference>
<evidence type="ECO:0000256" key="6">
    <source>
        <dbReference type="SAM" id="MobiDB-lite"/>
    </source>
</evidence>
<feature type="compositionally biased region" description="Basic and acidic residues" evidence="6">
    <location>
        <begin position="632"/>
        <end position="650"/>
    </location>
</feature>
<evidence type="ECO:0000313" key="10">
    <source>
        <dbReference type="Proteomes" id="UP000028653"/>
    </source>
</evidence>
<dbReference type="NCBIfam" id="TIGR00225">
    <property type="entry name" value="prc"/>
    <property type="match status" value="1"/>
</dbReference>
<evidence type="ECO:0000256" key="4">
    <source>
        <dbReference type="ARBA" id="ARBA00022825"/>
    </source>
</evidence>
<dbReference type="PROSITE" id="PS50106">
    <property type="entry name" value="PDZ"/>
    <property type="match status" value="1"/>
</dbReference>
<dbReference type="Pfam" id="PF11818">
    <property type="entry name" value="DUF3340"/>
    <property type="match status" value="1"/>
</dbReference>
<evidence type="ECO:0000256" key="5">
    <source>
        <dbReference type="RuleBase" id="RU004404"/>
    </source>
</evidence>
<reference evidence="9 10" key="1">
    <citation type="submission" date="2014-05" db="EMBL/GenBank/DDBJ databases">
        <title>ATOL: Assembling a taxonomically balanced genome-scale reconstruction of the evolutionary history of the Enterobacteriaceae.</title>
        <authorList>
            <person name="Plunkett G.III."/>
            <person name="Neeno-Eckwall E.C."/>
            <person name="Glasner J.D."/>
            <person name="Perna N.T."/>
        </authorList>
    </citation>
    <scope>NUCLEOTIDE SEQUENCE [LARGE SCALE GENOMIC DNA]</scope>
    <source>
        <strain evidence="9 10">ATCC 33320</strain>
    </source>
</reference>
<dbReference type="Pfam" id="PF00595">
    <property type="entry name" value="PDZ"/>
    <property type="match status" value="1"/>
</dbReference>
<dbReference type="OrthoDB" id="9812068at2"/>
<feature type="region of interest" description="Disordered" evidence="6">
    <location>
        <begin position="632"/>
        <end position="653"/>
    </location>
</feature>
<dbReference type="EC" id="3.4.21.102" evidence="9"/>
<dbReference type="GO" id="GO:0006508">
    <property type="term" value="P:proteolysis"/>
    <property type="evidence" value="ECO:0007669"/>
    <property type="project" value="UniProtKB-KW"/>
</dbReference>
<evidence type="ECO:0000313" key="9">
    <source>
        <dbReference type="EMBL" id="KFC81506.1"/>
    </source>
</evidence>
<dbReference type="EMBL" id="JMPI01000030">
    <property type="protein sequence ID" value="KFC81506.1"/>
    <property type="molecule type" value="Genomic_DNA"/>
</dbReference>
<keyword evidence="10" id="KW-1185">Reference proteome</keyword>
<dbReference type="Proteomes" id="UP000028653">
    <property type="component" value="Unassembled WGS sequence"/>
</dbReference>
<dbReference type="CDD" id="cd06782">
    <property type="entry name" value="cpPDZ_CPP-like"/>
    <property type="match status" value="1"/>
</dbReference>
<comment type="caution">
    <text evidence="9">The sequence shown here is derived from an EMBL/GenBank/DDBJ whole genome shotgun (WGS) entry which is preliminary data.</text>
</comment>
<dbReference type="InterPro" id="IPR001478">
    <property type="entry name" value="PDZ"/>
</dbReference>
<keyword evidence="4 5" id="KW-0720">Serine protease</keyword>
<feature type="chain" id="PRO_5001790983" evidence="7">
    <location>
        <begin position="23"/>
        <end position="682"/>
    </location>
</feature>
<dbReference type="GO" id="GO:0030288">
    <property type="term" value="C:outer membrane-bounded periplasmic space"/>
    <property type="evidence" value="ECO:0007669"/>
    <property type="project" value="TreeGrafter"/>
</dbReference>
<dbReference type="STRING" id="1006004.GBAG_2291"/>
<evidence type="ECO:0000259" key="8">
    <source>
        <dbReference type="PROSITE" id="PS50106"/>
    </source>
</evidence>
<dbReference type="SUPFAM" id="SSF50156">
    <property type="entry name" value="PDZ domain-like"/>
    <property type="match status" value="1"/>
</dbReference>
<dbReference type="InterPro" id="IPR029045">
    <property type="entry name" value="ClpP/crotonase-like_dom_sf"/>
</dbReference>
<evidence type="ECO:0000256" key="2">
    <source>
        <dbReference type="ARBA" id="ARBA00022670"/>
    </source>
</evidence>
<dbReference type="InterPro" id="IPR040573">
    <property type="entry name" value="TSP_N"/>
</dbReference>
<dbReference type="InterPro" id="IPR036034">
    <property type="entry name" value="PDZ_sf"/>
</dbReference>
<dbReference type="Gene3D" id="2.30.42.10">
    <property type="match status" value="1"/>
</dbReference>
<dbReference type="GO" id="GO:0007165">
    <property type="term" value="P:signal transduction"/>
    <property type="evidence" value="ECO:0007669"/>
    <property type="project" value="TreeGrafter"/>
</dbReference>
<sequence>MNKLFKRTAVASLLFLAGSALAVENITRADQIPQLKEETQHATVSERVTSRFTRSHYRQFDLDENFSAKIFDRYLNLLDYSHNVLLASDVEQFVSRKKLIGDELRTGKLDVFYDLYNLAQKRRFERYQYALKVLEKPMDFTGNDTFNVDRSKSPWPTSVAELNTLWDSKVKFDELSLKLTGKTDQEIRETLTKRYQFAIRRLAQSNSEDVFSLAMTAFAHEIDPHTNYLSPRNTEQFNTEMSLSLEGIGAVLQMDDDYTVINSMVAGGPAAKSKAITVGDRIVGVGQTGKAMIDVIGWRLDDVVALIKGPKGSKVRLEILPAGKGTKTRIVTLTRERIRLEDRAVKLTIKTVGKDKVGVLDIPGFYVGLTDDVKVQLQKMEKQNVKSVIIDLRSNGGGALTEAVSLSGLFIPGGPVVQVRDNNGKVREDSDTDGVVYYKGPLVVMVDRFSASASEIFAAAMQDYGRALIVGEPTFGKGTVQQYRSLNRIYDQMLRPEWPALGSVQYTIQKFYRINGGSTQRKGVTPDVMMPTGTEETETGEKFEDNALPWDSINAATYVKSGDLSSFEPQLLKLHQDRIAADPEFQYIMKDIARFNALKEKRNIVSLNLAQREKENQEDDATRLARVNDRYKREGKAPLKKLDDLPKDYQEPDPYLDETVHIALDLAKMQQDKPAEQPAPAK</sequence>
<evidence type="ECO:0000256" key="7">
    <source>
        <dbReference type="SAM" id="SignalP"/>
    </source>
</evidence>
<dbReference type="SMART" id="SM00228">
    <property type="entry name" value="PDZ"/>
    <property type="match status" value="1"/>
</dbReference>
<dbReference type="RefSeq" id="WP_034495959.1">
    <property type="nucleotide sequence ID" value="NZ_JMPI01000030.1"/>
</dbReference>
<dbReference type="CDD" id="cd07560">
    <property type="entry name" value="Peptidase_S41_CPP"/>
    <property type="match status" value="1"/>
</dbReference>
<feature type="domain" description="PDZ" evidence="8">
    <location>
        <begin position="238"/>
        <end position="308"/>
    </location>
</feature>
<gene>
    <name evidence="9" type="primary">prc</name>
    <name evidence="9" type="ORF">GBAG_2291</name>
</gene>
<dbReference type="PANTHER" id="PTHR32060:SF22">
    <property type="entry name" value="CARBOXYL-TERMINAL-PROCESSING PEPTIDASE 3, CHLOROPLASTIC"/>
    <property type="match status" value="1"/>
</dbReference>
<evidence type="ECO:0000256" key="1">
    <source>
        <dbReference type="ARBA" id="ARBA00009179"/>
    </source>
</evidence>
<dbReference type="NCBIfam" id="NF008388">
    <property type="entry name" value="PRK11186.1"/>
    <property type="match status" value="1"/>
</dbReference>
<dbReference type="Gene3D" id="3.90.226.10">
    <property type="entry name" value="2-enoyl-CoA Hydratase, Chain A, domain 1"/>
    <property type="match status" value="1"/>
</dbReference>
<keyword evidence="3 5" id="KW-0378">Hydrolase</keyword>
<dbReference type="SUPFAM" id="SSF52096">
    <property type="entry name" value="ClpP/crotonase"/>
    <property type="match status" value="1"/>
</dbReference>
<dbReference type="InterPro" id="IPR004447">
    <property type="entry name" value="Peptidase_S41A"/>
</dbReference>
<dbReference type="Pfam" id="PF03572">
    <property type="entry name" value="Peptidase_S41"/>
    <property type="match status" value="1"/>
</dbReference>
<evidence type="ECO:0000256" key="3">
    <source>
        <dbReference type="ARBA" id="ARBA00022801"/>
    </source>
</evidence>
<feature type="signal peptide" evidence="7">
    <location>
        <begin position="1"/>
        <end position="22"/>
    </location>
</feature>
<dbReference type="InterPro" id="IPR005151">
    <property type="entry name" value="Tail-specific_protease"/>
</dbReference>
<keyword evidence="2 5" id="KW-0645">Protease</keyword>
<dbReference type="GO" id="GO:0004252">
    <property type="term" value="F:serine-type endopeptidase activity"/>
    <property type="evidence" value="ECO:0007669"/>
    <property type="project" value="UniProtKB-EC"/>
</dbReference>
<proteinExistence type="inferred from homology"/>
<comment type="similarity">
    <text evidence="1 5">Belongs to the peptidase S41A family.</text>
</comment>
<dbReference type="InterPro" id="IPR020992">
    <property type="entry name" value="Tail_Prtase_C"/>
</dbReference>
<dbReference type="FunFam" id="2.30.42.10:FF:000083">
    <property type="entry name" value="Tail-specific protease"/>
    <property type="match status" value="1"/>
</dbReference>
<keyword evidence="7" id="KW-0732">Signal</keyword>
<dbReference type="eggNOG" id="COG0793">
    <property type="taxonomic scope" value="Bacteria"/>
</dbReference>
<dbReference type="AlphaFoldDB" id="A0A085GCR1"/>
<accession>A0A085GCR1</accession>
<protein>
    <submittedName>
        <fullName evidence="9">Tail-specific protease</fullName>
        <ecNumber evidence="9">3.4.21.102</ecNumber>
    </submittedName>
</protein>
<dbReference type="PANTHER" id="PTHR32060">
    <property type="entry name" value="TAIL-SPECIFIC PROTEASE"/>
    <property type="match status" value="1"/>
</dbReference>
<dbReference type="Gene3D" id="3.30.750.44">
    <property type="match status" value="1"/>
</dbReference>
<name>A0A085GCR1_9ENTR</name>
<organism evidence="9 10">
    <name type="scientific">Buttiauxella agrestis ATCC 33320</name>
    <dbReference type="NCBI Taxonomy" id="1006004"/>
    <lineage>
        <taxon>Bacteria</taxon>
        <taxon>Pseudomonadati</taxon>
        <taxon>Pseudomonadota</taxon>
        <taxon>Gammaproteobacteria</taxon>
        <taxon>Enterobacterales</taxon>
        <taxon>Enterobacteriaceae</taxon>
        <taxon>Buttiauxella</taxon>
    </lineage>
</organism>
<dbReference type="SMART" id="SM00245">
    <property type="entry name" value="TSPc"/>
    <property type="match status" value="1"/>
</dbReference>